<reference evidence="1 2" key="1">
    <citation type="journal article" date="2020" name="Nature">
        <title>Six reference-quality genomes reveal evolution of bat adaptations.</title>
        <authorList>
            <person name="Jebb D."/>
            <person name="Huang Z."/>
            <person name="Pippel M."/>
            <person name="Hughes G.M."/>
            <person name="Lavrichenko K."/>
            <person name="Devanna P."/>
            <person name="Winkler S."/>
            <person name="Jermiin L.S."/>
            <person name="Skirmuntt E.C."/>
            <person name="Katzourakis A."/>
            <person name="Burkitt-Gray L."/>
            <person name="Ray D.A."/>
            <person name="Sullivan K.A.M."/>
            <person name="Roscito J.G."/>
            <person name="Kirilenko B.M."/>
            <person name="Davalos L.M."/>
            <person name="Corthals A.P."/>
            <person name="Power M.L."/>
            <person name="Jones G."/>
            <person name="Ransome R.D."/>
            <person name="Dechmann D.K.N."/>
            <person name="Locatelli A.G."/>
            <person name="Puechmaille S.J."/>
            <person name="Fedrigo O."/>
            <person name="Jarvis E.D."/>
            <person name="Hiller M."/>
            <person name="Vernes S.C."/>
            <person name="Myers E.W."/>
            <person name="Teeling E.C."/>
        </authorList>
    </citation>
    <scope>NUCLEOTIDE SEQUENCE [LARGE SCALE GENOMIC DNA]</scope>
    <source>
        <strain evidence="1">Bat1K_MPI-CBG_1</strain>
    </source>
</reference>
<name>A0A834B2I9_9CHIR</name>
<dbReference type="EMBL" id="JABVXQ010000003">
    <property type="protein sequence ID" value="KAF6119945.1"/>
    <property type="molecule type" value="Genomic_DNA"/>
</dbReference>
<gene>
    <name evidence="1" type="ORF">HJG60_010312</name>
</gene>
<dbReference type="AlphaFoldDB" id="A0A834B2I9"/>
<accession>A0A834B2I9</accession>
<evidence type="ECO:0000313" key="1">
    <source>
        <dbReference type="EMBL" id="KAF6119945.1"/>
    </source>
</evidence>
<dbReference type="Proteomes" id="UP000664940">
    <property type="component" value="Unassembled WGS sequence"/>
</dbReference>
<organism evidence="1 2">
    <name type="scientific">Phyllostomus discolor</name>
    <name type="common">pale spear-nosed bat</name>
    <dbReference type="NCBI Taxonomy" id="89673"/>
    <lineage>
        <taxon>Eukaryota</taxon>
        <taxon>Metazoa</taxon>
        <taxon>Chordata</taxon>
        <taxon>Craniata</taxon>
        <taxon>Vertebrata</taxon>
        <taxon>Euteleostomi</taxon>
        <taxon>Mammalia</taxon>
        <taxon>Eutheria</taxon>
        <taxon>Laurasiatheria</taxon>
        <taxon>Chiroptera</taxon>
        <taxon>Yangochiroptera</taxon>
        <taxon>Phyllostomidae</taxon>
        <taxon>Phyllostominae</taxon>
        <taxon>Phyllostomus</taxon>
    </lineage>
</organism>
<sequence length="125" mass="14292">MFCLLILGASWYFYVLDRVWGNRYYTGQWHSFPFHSRWAIEVFPLCGLCTPSSYPPLVVEPWLVLAGQWEGFNQANQLQGLAMTTDLRSAVLMSSPQNSGALMPRVCPSSMLHVEVVAWWCFQVV</sequence>
<protein>
    <submittedName>
        <fullName evidence="1">Uncharacterized protein</fullName>
    </submittedName>
</protein>
<proteinExistence type="predicted"/>
<evidence type="ECO:0000313" key="2">
    <source>
        <dbReference type="Proteomes" id="UP000664940"/>
    </source>
</evidence>
<comment type="caution">
    <text evidence="1">The sequence shown here is derived from an EMBL/GenBank/DDBJ whole genome shotgun (WGS) entry which is preliminary data.</text>
</comment>